<accession>A0ABN2X0U0</accession>
<evidence type="ECO:0000313" key="2">
    <source>
        <dbReference type="Proteomes" id="UP001500897"/>
    </source>
</evidence>
<reference evidence="1 2" key="1">
    <citation type="journal article" date="2019" name="Int. J. Syst. Evol. Microbiol.">
        <title>The Global Catalogue of Microorganisms (GCM) 10K type strain sequencing project: providing services to taxonomists for standard genome sequencing and annotation.</title>
        <authorList>
            <consortium name="The Broad Institute Genomics Platform"/>
            <consortium name="The Broad Institute Genome Sequencing Center for Infectious Disease"/>
            <person name="Wu L."/>
            <person name="Ma J."/>
        </authorList>
    </citation>
    <scope>NUCLEOTIDE SEQUENCE [LARGE SCALE GENOMIC DNA]</scope>
    <source>
        <strain evidence="1 2">JCM 14559</strain>
    </source>
</reference>
<gene>
    <name evidence="1" type="ORF">GCM10009759_38170</name>
</gene>
<dbReference type="Proteomes" id="UP001500897">
    <property type="component" value="Unassembled WGS sequence"/>
</dbReference>
<dbReference type="InterPro" id="IPR037151">
    <property type="entry name" value="AlkB-like_sf"/>
</dbReference>
<proteinExistence type="predicted"/>
<evidence type="ECO:0000313" key="1">
    <source>
        <dbReference type="EMBL" id="GAA2103098.1"/>
    </source>
</evidence>
<name>A0ABN2X0U0_9ACTN</name>
<dbReference type="Gene3D" id="2.60.120.590">
    <property type="entry name" value="Alpha-ketoglutarate-dependent dioxygenase AlkB-like"/>
    <property type="match status" value="1"/>
</dbReference>
<dbReference type="EMBL" id="BAAANS010000024">
    <property type="protein sequence ID" value="GAA2103098.1"/>
    <property type="molecule type" value="Genomic_DNA"/>
</dbReference>
<evidence type="ECO:0008006" key="3">
    <source>
        <dbReference type="Google" id="ProtNLM"/>
    </source>
</evidence>
<dbReference type="RefSeq" id="WP_344553485.1">
    <property type="nucleotide sequence ID" value="NZ_BAAANS010000024.1"/>
</dbReference>
<sequence>MHPGPELLDGIRCHDLPAGEDPFAELLDSVRWEETGRGRRTAVIVRVGADGGVPLVRTTARYAEPAQRFRPVHERLARLVRERAGLPDGLDNALVELYTNAYTSMGAHSDLALDLAAGSSIALYSCYRDPAGPPRTLRFEPKDGVPGRDFAVPLVQHGLVVLPLAANRRFRHRILLEPTARAVDNEWLGVTFRTSATPVRYRAGRAHLPAGELRAATEEEQHEFRLLRRRENRETDFGYQPLAYTVSPSDLLPPV</sequence>
<comment type="caution">
    <text evidence="1">The sequence shown here is derived from an EMBL/GenBank/DDBJ whole genome shotgun (WGS) entry which is preliminary data.</text>
</comment>
<organism evidence="1 2">
    <name type="scientific">Kitasatospora saccharophila</name>
    <dbReference type="NCBI Taxonomy" id="407973"/>
    <lineage>
        <taxon>Bacteria</taxon>
        <taxon>Bacillati</taxon>
        <taxon>Actinomycetota</taxon>
        <taxon>Actinomycetes</taxon>
        <taxon>Kitasatosporales</taxon>
        <taxon>Streptomycetaceae</taxon>
        <taxon>Kitasatospora</taxon>
    </lineage>
</organism>
<dbReference type="SUPFAM" id="SSF51197">
    <property type="entry name" value="Clavaminate synthase-like"/>
    <property type="match status" value="1"/>
</dbReference>
<keyword evidence="2" id="KW-1185">Reference proteome</keyword>
<protein>
    <recommendedName>
        <fullName evidence="3">2-oxoglutarate-Fe(II)-dependent oxygenase superfamily protein</fullName>
    </recommendedName>
</protein>